<sequence length="215" mass="22281">MNQHQLLAHRPVRTRRPLAWAAAGMASLVLLAGCASTGDDPGTGAPGGAPAAAAAAGSDADAILAKLGLSGRSATDVISTLDQASDRKSDIFASVRYDKLVLKDGGTETAVPLPSDKFYLSVAPYVNQTHDCFYHSLTTCTGELAGQSVDVKIVDSSGKTLVESPQQIYANGFVGFWLPRDIEGTITVTQDGRTATSPISTGQDAATCLSTLKLV</sequence>
<feature type="chain" id="PRO_5045564365" evidence="1">
    <location>
        <begin position="33"/>
        <end position="215"/>
    </location>
</feature>
<keyword evidence="3" id="KW-1185">Reference proteome</keyword>
<dbReference type="InterPro" id="IPR047808">
    <property type="entry name" value="CueP-like"/>
</dbReference>
<accession>A0ABT5GFG4</accession>
<keyword evidence="1" id="KW-0732">Signal</keyword>
<evidence type="ECO:0000313" key="3">
    <source>
        <dbReference type="Proteomes" id="UP001150259"/>
    </source>
</evidence>
<comment type="caution">
    <text evidence="2">The sequence shown here is derived from an EMBL/GenBank/DDBJ whole genome shotgun (WGS) entry which is preliminary data.</text>
</comment>
<dbReference type="Proteomes" id="UP001150259">
    <property type="component" value="Unassembled WGS sequence"/>
</dbReference>
<dbReference type="EMBL" id="JAPFQL010000020">
    <property type="protein sequence ID" value="MDC5696857.1"/>
    <property type="molecule type" value="Genomic_DNA"/>
</dbReference>
<dbReference type="Pfam" id="PF21172">
    <property type="entry name" value="CueP"/>
    <property type="match status" value="1"/>
</dbReference>
<name>A0ABT5GFG4_9MICO</name>
<dbReference type="NCBIfam" id="NF038094">
    <property type="entry name" value="CueP_fam"/>
    <property type="match status" value="1"/>
</dbReference>
<gene>
    <name evidence="2" type="ORF">OO014_06265</name>
</gene>
<evidence type="ECO:0000256" key="1">
    <source>
        <dbReference type="SAM" id="SignalP"/>
    </source>
</evidence>
<dbReference type="RefSeq" id="WP_272461431.1">
    <property type="nucleotide sequence ID" value="NZ_JAPFQL010000020.1"/>
</dbReference>
<feature type="signal peptide" evidence="1">
    <location>
        <begin position="1"/>
        <end position="32"/>
    </location>
</feature>
<evidence type="ECO:0000313" key="2">
    <source>
        <dbReference type="EMBL" id="MDC5696857.1"/>
    </source>
</evidence>
<proteinExistence type="predicted"/>
<organism evidence="2 3">
    <name type="scientific">Intrasporangium calvum</name>
    <dbReference type="NCBI Taxonomy" id="53358"/>
    <lineage>
        <taxon>Bacteria</taxon>
        <taxon>Bacillati</taxon>
        <taxon>Actinomycetota</taxon>
        <taxon>Actinomycetes</taxon>
        <taxon>Micrococcales</taxon>
        <taxon>Intrasporangiaceae</taxon>
        <taxon>Intrasporangium</taxon>
    </lineage>
</organism>
<dbReference type="Gene3D" id="2.60.40.3700">
    <property type="match status" value="1"/>
</dbReference>
<protein>
    <submittedName>
        <fullName evidence="2">CueP family metal-binding protein</fullName>
    </submittedName>
</protein>
<reference evidence="2 3" key="1">
    <citation type="submission" date="2022-11" db="EMBL/GenBank/DDBJ databases">
        <title>Anaerobic phenanthrene biodegradation by a DNRA strain PheN6.</title>
        <authorList>
            <person name="Zhang Z."/>
        </authorList>
    </citation>
    <scope>NUCLEOTIDE SEQUENCE [LARGE SCALE GENOMIC DNA]</scope>
    <source>
        <strain evidence="2 3">PheN6</strain>
    </source>
</reference>